<dbReference type="SMART" id="SM00895">
    <property type="entry name" value="FCD"/>
    <property type="match status" value="1"/>
</dbReference>
<dbReference type="Proteomes" id="UP000636793">
    <property type="component" value="Unassembled WGS sequence"/>
</dbReference>
<dbReference type="InterPro" id="IPR036388">
    <property type="entry name" value="WH-like_DNA-bd_sf"/>
</dbReference>
<dbReference type="RefSeq" id="WP_229749526.1">
    <property type="nucleotide sequence ID" value="NZ_BMHI01000002.1"/>
</dbReference>
<dbReference type="Gene3D" id="1.20.120.530">
    <property type="entry name" value="GntR ligand-binding domain-like"/>
    <property type="match status" value="1"/>
</dbReference>
<dbReference type="SMART" id="SM00345">
    <property type="entry name" value="HTH_GNTR"/>
    <property type="match status" value="1"/>
</dbReference>
<keyword evidence="1" id="KW-0805">Transcription regulation</keyword>
<keyword evidence="2" id="KW-0238">DNA-binding</keyword>
<sequence>MSDDVAPKKAWQLVVDWIEQRILSGEFAVGSHLPAERDLAQRVGVSRPAVREAVRTLQANGVLQSAVGAGATGGTTISGVPHQALTRLLRLHVALANFPTPDVTEVRVALERLSTRLASTRATDADLARMRDLLEVMDDDGLTMAEFNNHDTGLHVAIAEAAGNRLASDLTIAIRESMRLPILAGLDALPDWISTRDILRAQHHGIVAAITAHETEAAVALIEEHIRSAYARMTSLHADAGG</sequence>
<evidence type="ECO:0000256" key="1">
    <source>
        <dbReference type="ARBA" id="ARBA00023015"/>
    </source>
</evidence>
<dbReference type="InterPro" id="IPR008920">
    <property type="entry name" value="TF_FadR/GntR_C"/>
</dbReference>
<dbReference type="InterPro" id="IPR000524">
    <property type="entry name" value="Tscrpt_reg_HTH_GntR"/>
</dbReference>
<evidence type="ECO:0000313" key="6">
    <source>
        <dbReference type="Proteomes" id="UP000636793"/>
    </source>
</evidence>
<dbReference type="CDD" id="cd07377">
    <property type="entry name" value="WHTH_GntR"/>
    <property type="match status" value="1"/>
</dbReference>
<reference evidence="5" key="1">
    <citation type="journal article" date="2014" name="Int. J. Syst. Evol. Microbiol.">
        <title>Complete genome sequence of Corynebacterium casei LMG S-19264T (=DSM 44701T), isolated from a smear-ripened cheese.</title>
        <authorList>
            <consortium name="US DOE Joint Genome Institute (JGI-PGF)"/>
            <person name="Walter F."/>
            <person name="Albersmeier A."/>
            <person name="Kalinowski J."/>
            <person name="Ruckert C."/>
        </authorList>
    </citation>
    <scope>NUCLEOTIDE SEQUENCE</scope>
    <source>
        <strain evidence="5">CGMCC 1.15085</strain>
    </source>
</reference>
<keyword evidence="6" id="KW-1185">Reference proteome</keyword>
<protein>
    <submittedName>
        <fullName evidence="5">GntR family transcriptional regulator</fullName>
    </submittedName>
</protein>
<dbReference type="Pfam" id="PF07729">
    <property type="entry name" value="FCD"/>
    <property type="match status" value="1"/>
</dbReference>
<evidence type="ECO:0000256" key="3">
    <source>
        <dbReference type="ARBA" id="ARBA00023163"/>
    </source>
</evidence>
<dbReference type="GO" id="GO:0003677">
    <property type="term" value="F:DNA binding"/>
    <property type="evidence" value="ECO:0007669"/>
    <property type="project" value="UniProtKB-KW"/>
</dbReference>
<dbReference type="SUPFAM" id="SSF48008">
    <property type="entry name" value="GntR ligand-binding domain-like"/>
    <property type="match status" value="1"/>
</dbReference>
<dbReference type="SUPFAM" id="SSF46785">
    <property type="entry name" value="Winged helix' DNA-binding domain"/>
    <property type="match status" value="1"/>
</dbReference>
<dbReference type="Gene3D" id="1.10.10.10">
    <property type="entry name" value="Winged helix-like DNA-binding domain superfamily/Winged helix DNA-binding domain"/>
    <property type="match status" value="1"/>
</dbReference>
<dbReference type="PRINTS" id="PR00035">
    <property type="entry name" value="HTHGNTR"/>
</dbReference>
<keyword evidence="3" id="KW-0804">Transcription</keyword>
<dbReference type="InterPro" id="IPR036390">
    <property type="entry name" value="WH_DNA-bd_sf"/>
</dbReference>
<comment type="caution">
    <text evidence="5">The sequence shown here is derived from an EMBL/GenBank/DDBJ whole genome shotgun (WGS) entry which is preliminary data.</text>
</comment>
<dbReference type="PANTHER" id="PTHR43537">
    <property type="entry name" value="TRANSCRIPTIONAL REGULATOR, GNTR FAMILY"/>
    <property type="match status" value="1"/>
</dbReference>
<dbReference type="EMBL" id="BMHI01000002">
    <property type="protein sequence ID" value="GGB24478.1"/>
    <property type="molecule type" value="Genomic_DNA"/>
</dbReference>
<organism evidence="5 6">
    <name type="scientific">Flexivirga endophytica</name>
    <dbReference type="NCBI Taxonomy" id="1849103"/>
    <lineage>
        <taxon>Bacteria</taxon>
        <taxon>Bacillati</taxon>
        <taxon>Actinomycetota</taxon>
        <taxon>Actinomycetes</taxon>
        <taxon>Micrococcales</taxon>
        <taxon>Dermacoccaceae</taxon>
        <taxon>Flexivirga</taxon>
    </lineage>
</organism>
<dbReference type="GO" id="GO:0003700">
    <property type="term" value="F:DNA-binding transcription factor activity"/>
    <property type="evidence" value="ECO:0007669"/>
    <property type="project" value="InterPro"/>
</dbReference>
<reference evidence="5" key="2">
    <citation type="submission" date="2020-09" db="EMBL/GenBank/DDBJ databases">
        <authorList>
            <person name="Sun Q."/>
            <person name="Zhou Y."/>
        </authorList>
    </citation>
    <scope>NUCLEOTIDE SEQUENCE</scope>
    <source>
        <strain evidence="5">CGMCC 1.15085</strain>
    </source>
</reference>
<accession>A0A916WR06</accession>
<dbReference type="AlphaFoldDB" id="A0A916WR06"/>
<evidence type="ECO:0000259" key="4">
    <source>
        <dbReference type="PROSITE" id="PS50949"/>
    </source>
</evidence>
<dbReference type="PROSITE" id="PS50949">
    <property type="entry name" value="HTH_GNTR"/>
    <property type="match status" value="1"/>
</dbReference>
<dbReference type="InterPro" id="IPR011711">
    <property type="entry name" value="GntR_C"/>
</dbReference>
<feature type="domain" description="HTH gntR-type" evidence="4">
    <location>
        <begin position="8"/>
        <end position="80"/>
    </location>
</feature>
<gene>
    <name evidence="5" type="ORF">GCM10011492_13040</name>
</gene>
<name>A0A916WR06_9MICO</name>
<proteinExistence type="predicted"/>
<dbReference type="PANTHER" id="PTHR43537:SF5">
    <property type="entry name" value="UXU OPERON TRANSCRIPTIONAL REGULATOR"/>
    <property type="match status" value="1"/>
</dbReference>
<evidence type="ECO:0000313" key="5">
    <source>
        <dbReference type="EMBL" id="GGB24478.1"/>
    </source>
</evidence>
<evidence type="ECO:0000256" key="2">
    <source>
        <dbReference type="ARBA" id="ARBA00023125"/>
    </source>
</evidence>
<dbReference type="Pfam" id="PF00392">
    <property type="entry name" value="GntR"/>
    <property type="match status" value="1"/>
</dbReference>